<protein>
    <submittedName>
        <fullName evidence="1 2">Uncharacterized protein</fullName>
    </submittedName>
</protein>
<dbReference type="KEGG" id="hro:HELRODRAFT_164253"/>
<dbReference type="EMBL" id="AMQM01001614">
    <property type="status" value="NOT_ANNOTATED_CDS"/>
    <property type="molecule type" value="Genomic_DNA"/>
</dbReference>
<name>T1EV60_HELRO</name>
<keyword evidence="3" id="KW-1185">Reference proteome</keyword>
<reference evidence="2" key="3">
    <citation type="submission" date="2015-06" db="UniProtKB">
        <authorList>
            <consortium name="EnsemblMetazoa"/>
        </authorList>
    </citation>
    <scope>IDENTIFICATION</scope>
</reference>
<proteinExistence type="predicted"/>
<dbReference type="CTD" id="20200460"/>
<dbReference type="AlphaFoldDB" id="T1EV60"/>
<sequence>MDSNISTLIIINFNSKTFTTSKRGSKAMWDQVNKIRDSDKIFNTSTSQQIDANTLNTHPLRFHVNRPVLQNSTNKSNNNQSSSTSTIYPILRPSFANEGLSIRYRYYMVDVMIICLVVEVSVIEFESIPCCSSQRPSYGRLFDAMAKRNGSICL</sequence>
<dbReference type="GeneID" id="20200460"/>
<dbReference type="EnsemblMetazoa" id="HelroT164253">
    <property type="protein sequence ID" value="HelroP164253"/>
    <property type="gene ID" value="HelroG164253"/>
</dbReference>
<dbReference type="EMBL" id="KB097571">
    <property type="protein sequence ID" value="ESN94415.1"/>
    <property type="molecule type" value="Genomic_DNA"/>
</dbReference>
<evidence type="ECO:0000313" key="1">
    <source>
        <dbReference type="EMBL" id="ESN94415.1"/>
    </source>
</evidence>
<reference evidence="3" key="1">
    <citation type="submission" date="2012-12" db="EMBL/GenBank/DDBJ databases">
        <authorList>
            <person name="Hellsten U."/>
            <person name="Grimwood J."/>
            <person name="Chapman J.A."/>
            <person name="Shapiro H."/>
            <person name="Aerts A."/>
            <person name="Otillar R.P."/>
            <person name="Terry A.Y."/>
            <person name="Boore J.L."/>
            <person name="Simakov O."/>
            <person name="Marletaz F."/>
            <person name="Cho S.-J."/>
            <person name="Edsinger-Gonzales E."/>
            <person name="Havlak P."/>
            <person name="Kuo D.-H."/>
            <person name="Larsson T."/>
            <person name="Lv J."/>
            <person name="Arendt D."/>
            <person name="Savage R."/>
            <person name="Osoegawa K."/>
            <person name="de Jong P."/>
            <person name="Lindberg D.R."/>
            <person name="Seaver E.C."/>
            <person name="Weisblat D.A."/>
            <person name="Putnam N.H."/>
            <person name="Grigoriev I.V."/>
            <person name="Rokhsar D.S."/>
        </authorList>
    </citation>
    <scope>NUCLEOTIDE SEQUENCE</scope>
</reference>
<accession>T1EV60</accession>
<reference evidence="1 3" key="2">
    <citation type="journal article" date="2013" name="Nature">
        <title>Insights into bilaterian evolution from three spiralian genomes.</title>
        <authorList>
            <person name="Simakov O."/>
            <person name="Marletaz F."/>
            <person name="Cho S.J."/>
            <person name="Edsinger-Gonzales E."/>
            <person name="Havlak P."/>
            <person name="Hellsten U."/>
            <person name="Kuo D.H."/>
            <person name="Larsson T."/>
            <person name="Lv J."/>
            <person name="Arendt D."/>
            <person name="Savage R."/>
            <person name="Osoegawa K."/>
            <person name="de Jong P."/>
            <person name="Grimwood J."/>
            <person name="Chapman J.A."/>
            <person name="Shapiro H."/>
            <person name="Aerts A."/>
            <person name="Otillar R.P."/>
            <person name="Terry A.Y."/>
            <person name="Boore J.L."/>
            <person name="Grigoriev I.V."/>
            <person name="Lindberg D.R."/>
            <person name="Seaver E.C."/>
            <person name="Weisblat D.A."/>
            <person name="Putnam N.H."/>
            <person name="Rokhsar D.S."/>
        </authorList>
    </citation>
    <scope>NUCLEOTIDE SEQUENCE</scope>
</reference>
<evidence type="ECO:0000313" key="2">
    <source>
        <dbReference type="EnsemblMetazoa" id="HelroP164253"/>
    </source>
</evidence>
<evidence type="ECO:0000313" key="3">
    <source>
        <dbReference type="Proteomes" id="UP000015101"/>
    </source>
</evidence>
<dbReference type="Proteomes" id="UP000015101">
    <property type="component" value="Unassembled WGS sequence"/>
</dbReference>
<dbReference type="InParanoid" id="T1EV60"/>
<gene>
    <name evidence="2" type="primary">20200460</name>
    <name evidence="1" type="ORF">HELRODRAFT_164253</name>
</gene>
<organism evidence="2 3">
    <name type="scientific">Helobdella robusta</name>
    <name type="common">Californian leech</name>
    <dbReference type="NCBI Taxonomy" id="6412"/>
    <lineage>
        <taxon>Eukaryota</taxon>
        <taxon>Metazoa</taxon>
        <taxon>Spiralia</taxon>
        <taxon>Lophotrochozoa</taxon>
        <taxon>Annelida</taxon>
        <taxon>Clitellata</taxon>
        <taxon>Hirudinea</taxon>
        <taxon>Rhynchobdellida</taxon>
        <taxon>Glossiphoniidae</taxon>
        <taxon>Helobdella</taxon>
    </lineage>
</organism>
<dbReference type="HOGENOM" id="CLU_1706197_0_0_1"/>
<dbReference type="RefSeq" id="XP_009027485.1">
    <property type="nucleotide sequence ID" value="XM_009029237.1"/>
</dbReference>